<organism evidence="3 4">
    <name type="scientific">Geochorda subterranea</name>
    <dbReference type="NCBI Taxonomy" id="3109564"/>
    <lineage>
        <taxon>Bacteria</taxon>
        <taxon>Bacillati</taxon>
        <taxon>Bacillota</taxon>
        <taxon>Limnochordia</taxon>
        <taxon>Limnochordales</taxon>
        <taxon>Geochordaceae</taxon>
        <taxon>Geochorda</taxon>
    </lineage>
</organism>
<reference evidence="4" key="1">
    <citation type="submission" date="2023-12" db="EMBL/GenBank/DDBJ databases">
        <title>Novel isolates from deep terrestrial aquifers shed light on the physiology and ecology of the class Limnochordia.</title>
        <authorList>
            <person name="Karnachuk O.V."/>
            <person name="Lukina A.P."/>
            <person name="Avakyan M.R."/>
            <person name="Kadnikov V."/>
            <person name="Begmatov S."/>
            <person name="Beletsky A.V."/>
            <person name="Mardanov A.V."/>
            <person name="Ravin N.V."/>
        </authorList>
    </citation>
    <scope>NUCLEOTIDE SEQUENCE [LARGE SCALE GENOMIC DNA]</scope>
    <source>
        <strain evidence="4">LN</strain>
    </source>
</reference>
<dbReference type="InterPro" id="IPR005632">
    <property type="entry name" value="Chaperone_Skp"/>
</dbReference>
<gene>
    <name evidence="3" type="ORF">VLY81_01365</name>
</gene>
<accession>A0ABZ1BRL5</accession>
<evidence type="ECO:0000313" key="3">
    <source>
        <dbReference type="EMBL" id="WRP14848.1"/>
    </source>
</evidence>
<sequence length="185" mass="20817">MQRVSGLRTLPQRVRVIIGAALLVLAAGLAVWSATSAKPESVIGYVDVNRVAREYLEPTLSEPLRQETERLQAELDQELARLDKQLEDRAKGLGEQERQRLASQIQDEKQQLFMQYQQRLDQRKQEMLDARLPRVRDAIGKVAQRLGLEVVLDKNLVIWGGYDATDEVLRELGVKVAGDASSSGR</sequence>
<protein>
    <submittedName>
        <fullName evidence="3">OmpH family outer membrane protein</fullName>
    </submittedName>
</protein>
<dbReference type="InterPro" id="IPR024930">
    <property type="entry name" value="Skp_dom_sf"/>
</dbReference>
<comment type="similarity">
    <text evidence="1">Belongs to the Skp family.</text>
</comment>
<evidence type="ECO:0000256" key="2">
    <source>
        <dbReference type="ARBA" id="ARBA00022729"/>
    </source>
</evidence>
<dbReference type="PANTHER" id="PTHR35089:SF1">
    <property type="entry name" value="CHAPERONE PROTEIN SKP"/>
    <property type="match status" value="1"/>
</dbReference>
<evidence type="ECO:0000256" key="1">
    <source>
        <dbReference type="ARBA" id="ARBA00009091"/>
    </source>
</evidence>
<proteinExistence type="inferred from homology"/>
<name>A0ABZ1BRL5_9FIRM</name>
<dbReference type="EMBL" id="CP141614">
    <property type="protein sequence ID" value="WRP14848.1"/>
    <property type="molecule type" value="Genomic_DNA"/>
</dbReference>
<dbReference type="PANTHER" id="PTHR35089">
    <property type="entry name" value="CHAPERONE PROTEIN SKP"/>
    <property type="match status" value="1"/>
</dbReference>
<dbReference type="SUPFAM" id="SSF111384">
    <property type="entry name" value="OmpH-like"/>
    <property type="match status" value="1"/>
</dbReference>
<keyword evidence="2" id="KW-0732">Signal</keyword>
<dbReference type="SMART" id="SM00935">
    <property type="entry name" value="OmpH"/>
    <property type="match status" value="1"/>
</dbReference>
<dbReference type="Pfam" id="PF03938">
    <property type="entry name" value="OmpH"/>
    <property type="match status" value="1"/>
</dbReference>
<dbReference type="Gene3D" id="3.30.910.20">
    <property type="entry name" value="Skp domain"/>
    <property type="match status" value="1"/>
</dbReference>
<dbReference type="Proteomes" id="UP001333102">
    <property type="component" value="Chromosome"/>
</dbReference>
<keyword evidence="4" id="KW-1185">Reference proteome</keyword>
<dbReference type="RefSeq" id="WP_324669234.1">
    <property type="nucleotide sequence ID" value="NZ_CP141614.1"/>
</dbReference>
<evidence type="ECO:0000313" key="4">
    <source>
        <dbReference type="Proteomes" id="UP001333102"/>
    </source>
</evidence>